<organism evidence="1 2">
    <name type="scientific">Synaphobranchus kaupii</name>
    <name type="common">Kaup's arrowtooth eel</name>
    <dbReference type="NCBI Taxonomy" id="118154"/>
    <lineage>
        <taxon>Eukaryota</taxon>
        <taxon>Metazoa</taxon>
        <taxon>Chordata</taxon>
        <taxon>Craniata</taxon>
        <taxon>Vertebrata</taxon>
        <taxon>Euteleostomi</taxon>
        <taxon>Actinopterygii</taxon>
        <taxon>Neopterygii</taxon>
        <taxon>Teleostei</taxon>
        <taxon>Anguilliformes</taxon>
        <taxon>Synaphobranchidae</taxon>
        <taxon>Synaphobranchus</taxon>
    </lineage>
</organism>
<protein>
    <submittedName>
        <fullName evidence="1">Uncharacterized protein</fullName>
    </submittedName>
</protein>
<name>A0A9Q1EWD9_SYNKA</name>
<accession>A0A9Q1EWD9</accession>
<reference evidence="1" key="1">
    <citation type="journal article" date="2023" name="Science">
        <title>Genome structures resolve the early diversification of teleost fishes.</title>
        <authorList>
            <person name="Parey E."/>
            <person name="Louis A."/>
            <person name="Montfort J."/>
            <person name="Bouchez O."/>
            <person name="Roques C."/>
            <person name="Iampietro C."/>
            <person name="Lluch J."/>
            <person name="Castinel A."/>
            <person name="Donnadieu C."/>
            <person name="Desvignes T."/>
            <person name="Floi Bucao C."/>
            <person name="Jouanno E."/>
            <person name="Wen M."/>
            <person name="Mejri S."/>
            <person name="Dirks R."/>
            <person name="Jansen H."/>
            <person name="Henkel C."/>
            <person name="Chen W.J."/>
            <person name="Zahm M."/>
            <person name="Cabau C."/>
            <person name="Klopp C."/>
            <person name="Thompson A.W."/>
            <person name="Robinson-Rechavi M."/>
            <person name="Braasch I."/>
            <person name="Lecointre G."/>
            <person name="Bobe J."/>
            <person name="Postlethwait J.H."/>
            <person name="Berthelot C."/>
            <person name="Roest Crollius H."/>
            <person name="Guiguen Y."/>
        </authorList>
    </citation>
    <scope>NUCLEOTIDE SEQUENCE</scope>
    <source>
        <strain evidence="1">WJC10195</strain>
    </source>
</reference>
<dbReference type="EMBL" id="JAINUF010000012">
    <property type="protein sequence ID" value="KAJ8346249.1"/>
    <property type="molecule type" value="Genomic_DNA"/>
</dbReference>
<evidence type="ECO:0000313" key="1">
    <source>
        <dbReference type="EMBL" id="KAJ8346249.1"/>
    </source>
</evidence>
<sequence>MVRALSLRGVEENGGETNGGWEVGAADDLYLAAFPARAIRTGTPGMRSFDVPLRTRLALESVYSAALIPLRPGRANAR</sequence>
<keyword evidence="2" id="KW-1185">Reference proteome</keyword>
<proteinExistence type="predicted"/>
<dbReference type="AlphaFoldDB" id="A0A9Q1EWD9"/>
<evidence type="ECO:0000313" key="2">
    <source>
        <dbReference type="Proteomes" id="UP001152622"/>
    </source>
</evidence>
<gene>
    <name evidence="1" type="ORF">SKAU_G00304420</name>
</gene>
<comment type="caution">
    <text evidence="1">The sequence shown here is derived from an EMBL/GenBank/DDBJ whole genome shotgun (WGS) entry which is preliminary data.</text>
</comment>
<dbReference type="Proteomes" id="UP001152622">
    <property type="component" value="Chromosome 12"/>
</dbReference>